<dbReference type="Proteomes" id="UP000198460">
    <property type="component" value="Unassembled WGS sequence"/>
</dbReference>
<sequence>MADPADLPSDRADKHTRPAASHGASRHAGPETFAMHRARLP</sequence>
<evidence type="ECO:0000256" key="1">
    <source>
        <dbReference type="SAM" id="MobiDB-lite"/>
    </source>
</evidence>
<evidence type="ECO:0000313" key="2">
    <source>
        <dbReference type="EMBL" id="SMG02302.1"/>
    </source>
</evidence>
<dbReference type="AlphaFoldDB" id="A0A238HAY2"/>
<gene>
    <name evidence="2" type="ORF">BSIN_0922</name>
</gene>
<protein>
    <submittedName>
        <fullName evidence="2">Uncharacterized protein</fullName>
    </submittedName>
</protein>
<reference evidence="2 3" key="1">
    <citation type="submission" date="2017-04" db="EMBL/GenBank/DDBJ databases">
        <authorList>
            <person name="Afonso C.L."/>
            <person name="Miller P.J."/>
            <person name="Scott M.A."/>
            <person name="Spackman E."/>
            <person name="Goraichik I."/>
            <person name="Dimitrov K.M."/>
            <person name="Suarez D.L."/>
            <person name="Swayne D.E."/>
        </authorList>
    </citation>
    <scope>NUCLEOTIDE SEQUENCE [LARGE SCALE GENOMIC DNA]</scope>
    <source>
        <strain evidence="2">LMG 28154</strain>
    </source>
</reference>
<organism evidence="2 3">
    <name type="scientific">Burkholderia singularis</name>
    <dbReference type="NCBI Taxonomy" id="1503053"/>
    <lineage>
        <taxon>Bacteria</taxon>
        <taxon>Pseudomonadati</taxon>
        <taxon>Pseudomonadota</taxon>
        <taxon>Betaproteobacteria</taxon>
        <taxon>Burkholderiales</taxon>
        <taxon>Burkholderiaceae</taxon>
        <taxon>Burkholderia</taxon>
        <taxon>pseudomallei group</taxon>
    </lineage>
</organism>
<dbReference type="EMBL" id="FXAN01000094">
    <property type="protein sequence ID" value="SMG02302.1"/>
    <property type="molecule type" value="Genomic_DNA"/>
</dbReference>
<accession>A0A238HAY2</accession>
<name>A0A238HAY2_9BURK</name>
<feature type="region of interest" description="Disordered" evidence="1">
    <location>
        <begin position="1"/>
        <end position="41"/>
    </location>
</feature>
<proteinExistence type="predicted"/>
<evidence type="ECO:0000313" key="3">
    <source>
        <dbReference type="Proteomes" id="UP000198460"/>
    </source>
</evidence>